<dbReference type="FunFam" id="3.40.50.300:FF:000134">
    <property type="entry name" value="Iron-enterobactin ABC transporter ATP-binding protein"/>
    <property type="match status" value="1"/>
</dbReference>
<evidence type="ECO:0000256" key="4">
    <source>
        <dbReference type="ARBA" id="ARBA00022967"/>
    </source>
</evidence>
<dbReference type="SMART" id="SM00382">
    <property type="entry name" value="AAA"/>
    <property type="match status" value="1"/>
</dbReference>
<proteinExistence type="predicted"/>
<evidence type="ECO:0000256" key="2">
    <source>
        <dbReference type="ARBA" id="ARBA00022741"/>
    </source>
</evidence>
<feature type="domain" description="ABC transporter" evidence="6">
    <location>
        <begin position="4"/>
        <end position="241"/>
    </location>
</feature>
<comment type="function">
    <text evidence="5">Part of the ABC transporter complex HmuTUV involved in hemin import. Responsible for energy coupling to the transport system.</text>
</comment>
<dbReference type="EMBL" id="VZON01000010">
    <property type="protein sequence ID" value="KAB0611229.1"/>
    <property type="molecule type" value="Genomic_DNA"/>
</dbReference>
<keyword evidence="4" id="KW-1278">Translocase</keyword>
<dbReference type="InterPro" id="IPR027417">
    <property type="entry name" value="P-loop_NTPase"/>
</dbReference>
<protein>
    <submittedName>
        <fullName evidence="7">ABC transporter ATP-binding protein</fullName>
    </submittedName>
</protein>
<dbReference type="SUPFAM" id="SSF52540">
    <property type="entry name" value="P-loop containing nucleoside triphosphate hydrolases"/>
    <property type="match status" value="1"/>
</dbReference>
<dbReference type="PROSITE" id="PS50893">
    <property type="entry name" value="ABC_TRANSPORTER_2"/>
    <property type="match status" value="1"/>
</dbReference>
<evidence type="ECO:0000259" key="6">
    <source>
        <dbReference type="PROSITE" id="PS50893"/>
    </source>
</evidence>
<dbReference type="Gene3D" id="3.40.50.300">
    <property type="entry name" value="P-loop containing nucleotide triphosphate hydrolases"/>
    <property type="match status" value="1"/>
</dbReference>
<dbReference type="CDD" id="cd03214">
    <property type="entry name" value="ABC_Iron-Siderophores_B12_Hemin"/>
    <property type="match status" value="1"/>
</dbReference>
<name>A0AAV6EDI9_CAMHY</name>
<reference evidence="7 8" key="1">
    <citation type="submission" date="2019-09" db="EMBL/GenBank/DDBJ databases">
        <title>Draft genome sequences of 48 bacterial type strains from the CCUG.</title>
        <authorList>
            <person name="Tunovic T."/>
            <person name="Pineiro-Iglesias B."/>
            <person name="Unosson C."/>
            <person name="Inganas E."/>
            <person name="Ohlen M."/>
            <person name="Cardew S."/>
            <person name="Jensie-Markopoulos S."/>
            <person name="Salva-Serra F."/>
            <person name="Jaen-Luchoro D."/>
            <person name="Karlsson R."/>
            <person name="Svensson-Stadler L."/>
            <person name="Chun J."/>
            <person name="Moore E."/>
        </authorList>
    </citation>
    <scope>NUCLEOTIDE SEQUENCE [LARGE SCALE GENOMIC DNA]</scope>
    <source>
        <strain evidence="7 8">CCUG 34538</strain>
    </source>
</reference>
<dbReference type="InterPro" id="IPR003439">
    <property type="entry name" value="ABC_transporter-like_ATP-bd"/>
</dbReference>
<evidence type="ECO:0000256" key="5">
    <source>
        <dbReference type="ARBA" id="ARBA00037066"/>
    </source>
</evidence>
<dbReference type="RefSeq" id="WP_112000679.1">
    <property type="nucleotide sequence ID" value="NZ_CP053828.1"/>
</dbReference>
<gene>
    <name evidence="7" type="ORF">F7P66_08755</name>
</gene>
<evidence type="ECO:0000313" key="8">
    <source>
        <dbReference type="Proteomes" id="UP000423641"/>
    </source>
</evidence>
<evidence type="ECO:0000256" key="3">
    <source>
        <dbReference type="ARBA" id="ARBA00022840"/>
    </source>
</evidence>
<evidence type="ECO:0000313" key="7">
    <source>
        <dbReference type="EMBL" id="KAB0611229.1"/>
    </source>
</evidence>
<dbReference type="GO" id="GO:0016887">
    <property type="term" value="F:ATP hydrolysis activity"/>
    <property type="evidence" value="ECO:0007669"/>
    <property type="project" value="InterPro"/>
</dbReference>
<dbReference type="PANTHER" id="PTHR42794:SF1">
    <property type="entry name" value="HEMIN IMPORT ATP-BINDING PROTEIN HMUV"/>
    <property type="match status" value="1"/>
</dbReference>
<dbReference type="PANTHER" id="PTHR42794">
    <property type="entry name" value="HEMIN IMPORT ATP-BINDING PROTEIN HMUV"/>
    <property type="match status" value="1"/>
</dbReference>
<accession>A0AAV6EDI9</accession>
<organism evidence="7 8">
    <name type="scientific">Campylobacter hyointestinalis subsp. lawsonii</name>
    <dbReference type="NCBI Taxonomy" id="91353"/>
    <lineage>
        <taxon>Bacteria</taxon>
        <taxon>Pseudomonadati</taxon>
        <taxon>Campylobacterota</taxon>
        <taxon>Epsilonproteobacteria</taxon>
        <taxon>Campylobacterales</taxon>
        <taxon>Campylobacteraceae</taxon>
        <taxon>Campylobacter</taxon>
    </lineage>
</organism>
<sequence>MAEISTKNLSFWYSKKHILKDINLSAKSGELVGILGANGSGKSTLLKNLLRLIEPKSGIIKINDKPLQNYTLKELAQTIGFVPQKSALSMPLSVFDILMMGRFSYLKNGFKNYSNIDMKKIDEIMNLLKISKFKDRLASSLSGGEFQRVLIARALISEPKALFLDEPTSALDLRYAVEIMKICKNLSKNLNLLSLMVIHDLNLASMFCDRLIMLKDGKIRYSGAPKELLKKEILKEIYCIDCEIIEHNASYFVIVSKD</sequence>
<dbReference type="InterPro" id="IPR017871">
    <property type="entry name" value="ABC_transporter-like_CS"/>
</dbReference>
<dbReference type="Proteomes" id="UP000423641">
    <property type="component" value="Unassembled WGS sequence"/>
</dbReference>
<keyword evidence="3 7" id="KW-0067">ATP-binding</keyword>
<dbReference type="GeneID" id="56510805"/>
<keyword evidence="1" id="KW-0813">Transport</keyword>
<keyword evidence="2" id="KW-0547">Nucleotide-binding</keyword>
<dbReference type="AlphaFoldDB" id="A0AAV6EDI9"/>
<dbReference type="PROSITE" id="PS00211">
    <property type="entry name" value="ABC_TRANSPORTER_1"/>
    <property type="match status" value="1"/>
</dbReference>
<dbReference type="GO" id="GO:0005524">
    <property type="term" value="F:ATP binding"/>
    <property type="evidence" value="ECO:0007669"/>
    <property type="project" value="UniProtKB-KW"/>
</dbReference>
<dbReference type="Pfam" id="PF00005">
    <property type="entry name" value="ABC_tran"/>
    <property type="match status" value="1"/>
</dbReference>
<dbReference type="InterPro" id="IPR003593">
    <property type="entry name" value="AAA+_ATPase"/>
</dbReference>
<evidence type="ECO:0000256" key="1">
    <source>
        <dbReference type="ARBA" id="ARBA00022448"/>
    </source>
</evidence>
<comment type="caution">
    <text evidence="7">The sequence shown here is derived from an EMBL/GenBank/DDBJ whole genome shotgun (WGS) entry which is preliminary data.</text>
</comment>